<sequence>MFHAENYFRYRMWKELNMEPSTKDDDFGEIRPQELKFMLEPKTQISCHVNWFNKSNRYMAFKVKVTNPKIYCVRPRVGIVKPYSTCQVQVTRQALDVVPPSNVVITKDKFLFQRAFVDKDISINDVSSIFRSTEGGIHINETKLKVVLDFTKAIKMEMGEGDSKEKEYSDIEILDLSLKKANKTISKLKEQKIYTILISILMRTIVGVRVLLSISNPTYVHTEVTGVFFFLGRDFASNLTSQQVILLLLHTEVTGLVVTLL</sequence>
<dbReference type="Gene3D" id="2.60.40.10">
    <property type="entry name" value="Immunoglobulins"/>
    <property type="match status" value="1"/>
</dbReference>
<dbReference type="PANTHER" id="PTHR10809:SF162">
    <property type="entry name" value="VESICLE-ASSOCIATED PROTEIN 1-1-LIKE"/>
    <property type="match status" value="1"/>
</dbReference>
<dbReference type="EMBL" id="PKPP01006000">
    <property type="protein sequence ID" value="PWA58068.1"/>
    <property type="molecule type" value="Genomic_DNA"/>
</dbReference>
<comment type="similarity">
    <text evidence="1">Belongs to the VAMP-associated protein (VAP) (TC 9.B.17) family.</text>
</comment>
<feature type="domain" description="MSP" evidence="2">
    <location>
        <begin position="15"/>
        <end position="149"/>
    </location>
</feature>
<dbReference type="GO" id="GO:0005789">
    <property type="term" value="C:endoplasmic reticulum membrane"/>
    <property type="evidence" value="ECO:0007669"/>
    <property type="project" value="InterPro"/>
</dbReference>
<dbReference type="GO" id="GO:0090158">
    <property type="term" value="P:endoplasmic reticulum membrane organization"/>
    <property type="evidence" value="ECO:0007669"/>
    <property type="project" value="TreeGrafter"/>
</dbReference>
<accession>A0A2U1M9Z4</accession>
<gene>
    <name evidence="3" type="ORF">CTI12_AA372180</name>
</gene>
<dbReference type="InterPro" id="IPR013783">
    <property type="entry name" value="Ig-like_fold"/>
</dbReference>
<dbReference type="STRING" id="35608.A0A2U1M9Z4"/>
<dbReference type="GO" id="GO:0005886">
    <property type="term" value="C:plasma membrane"/>
    <property type="evidence" value="ECO:0007669"/>
    <property type="project" value="TreeGrafter"/>
</dbReference>
<dbReference type="AlphaFoldDB" id="A0A2U1M9Z4"/>
<dbReference type="GO" id="GO:0061817">
    <property type="term" value="P:endoplasmic reticulum-plasma membrane tethering"/>
    <property type="evidence" value="ECO:0007669"/>
    <property type="project" value="TreeGrafter"/>
</dbReference>
<proteinExistence type="inferred from homology"/>
<dbReference type="Proteomes" id="UP000245207">
    <property type="component" value="Unassembled WGS sequence"/>
</dbReference>
<name>A0A2U1M9Z4_ARTAN</name>
<comment type="caution">
    <text evidence="3">The sequence shown here is derived from an EMBL/GenBank/DDBJ whole genome shotgun (WGS) entry which is preliminary data.</text>
</comment>
<dbReference type="PROSITE" id="PS50202">
    <property type="entry name" value="MSP"/>
    <property type="match status" value="1"/>
</dbReference>
<dbReference type="PANTHER" id="PTHR10809">
    <property type="entry name" value="VESICLE-ASSOCIATED MEMBRANE PROTEIN-ASSOCIATED PROTEIN"/>
    <property type="match status" value="1"/>
</dbReference>
<dbReference type="Pfam" id="PF00635">
    <property type="entry name" value="Motile_Sperm"/>
    <property type="match status" value="1"/>
</dbReference>
<reference evidence="3 4" key="1">
    <citation type="journal article" date="2018" name="Mol. Plant">
        <title>The genome of Artemisia annua provides insight into the evolution of Asteraceae family and artemisinin biosynthesis.</title>
        <authorList>
            <person name="Shen Q."/>
            <person name="Zhang L."/>
            <person name="Liao Z."/>
            <person name="Wang S."/>
            <person name="Yan T."/>
            <person name="Shi P."/>
            <person name="Liu M."/>
            <person name="Fu X."/>
            <person name="Pan Q."/>
            <person name="Wang Y."/>
            <person name="Lv Z."/>
            <person name="Lu X."/>
            <person name="Zhang F."/>
            <person name="Jiang W."/>
            <person name="Ma Y."/>
            <person name="Chen M."/>
            <person name="Hao X."/>
            <person name="Li L."/>
            <person name="Tang Y."/>
            <person name="Lv G."/>
            <person name="Zhou Y."/>
            <person name="Sun X."/>
            <person name="Brodelius P.E."/>
            <person name="Rose J.K.C."/>
            <person name="Tang K."/>
        </authorList>
    </citation>
    <scope>NUCLEOTIDE SEQUENCE [LARGE SCALE GENOMIC DNA]</scope>
    <source>
        <strain evidence="4">cv. Huhao1</strain>
        <tissue evidence="3">Leaf</tissue>
    </source>
</reference>
<dbReference type="InterPro" id="IPR016763">
    <property type="entry name" value="VAP"/>
</dbReference>
<organism evidence="3 4">
    <name type="scientific">Artemisia annua</name>
    <name type="common">Sweet wormwood</name>
    <dbReference type="NCBI Taxonomy" id="35608"/>
    <lineage>
        <taxon>Eukaryota</taxon>
        <taxon>Viridiplantae</taxon>
        <taxon>Streptophyta</taxon>
        <taxon>Embryophyta</taxon>
        <taxon>Tracheophyta</taxon>
        <taxon>Spermatophyta</taxon>
        <taxon>Magnoliopsida</taxon>
        <taxon>eudicotyledons</taxon>
        <taxon>Gunneridae</taxon>
        <taxon>Pentapetalae</taxon>
        <taxon>asterids</taxon>
        <taxon>campanulids</taxon>
        <taxon>Asterales</taxon>
        <taxon>Asteraceae</taxon>
        <taxon>Asteroideae</taxon>
        <taxon>Anthemideae</taxon>
        <taxon>Artemisiinae</taxon>
        <taxon>Artemisia</taxon>
    </lineage>
</organism>
<keyword evidence="4" id="KW-1185">Reference proteome</keyword>
<evidence type="ECO:0000256" key="1">
    <source>
        <dbReference type="ARBA" id="ARBA00008932"/>
    </source>
</evidence>
<dbReference type="InterPro" id="IPR008962">
    <property type="entry name" value="PapD-like_sf"/>
</dbReference>
<protein>
    <recommendedName>
        <fullName evidence="2">MSP domain-containing protein</fullName>
    </recommendedName>
</protein>
<evidence type="ECO:0000259" key="2">
    <source>
        <dbReference type="PROSITE" id="PS50202"/>
    </source>
</evidence>
<dbReference type="InterPro" id="IPR000535">
    <property type="entry name" value="MSP_dom"/>
</dbReference>
<dbReference type="SUPFAM" id="SSF49354">
    <property type="entry name" value="PapD-like"/>
    <property type="match status" value="1"/>
</dbReference>
<evidence type="ECO:0000313" key="4">
    <source>
        <dbReference type="Proteomes" id="UP000245207"/>
    </source>
</evidence>
<evidence type="ECO:0000313" key="3">
    <source>
        <dbReference type="EMBL" id="PWA58068.1"/>
    </source>
</evidence>
<dbReference type="OrthoDB" id="1500021at2759"/>